<evidence type="ECO:0000313" key="8">
    <source>
        <dbReference type="EMBL" id="GGL87694.1"/>
    </source>
</evidence>
<keyword evidence="6" id="KW-0472">Membrane</keyword>
<dbReference type="GO" id="GO:0016020">
    <property type="term" value="C:membrane"/>
    <property type="evidence" value="ECO:0007669"/>
    <property type="project" value="InterPro"/>
</dbReference>
<keyword evidence="9" id="KW-1185">Reference proteome</keyword>
<gene>
    <name evidence="8" type="ORF">GCM10011594_04170</name>
</gene>
<organism evidence="8 9">
    <name type="scientific">Nakamurella endophytica</name>
    <dbReference type="NCBI Taxonomy" id="1748367"/>
    <lineage>
        <taxon>Bacteria</taxon>
        <taxon>Bacillati</taxon>
        <taxon>Actinomycetota</taxon>
        <taxon>Actinomycetes</taxon>
        <taxon>Nakamurellales</taxon>
        <taxon>Nakamurellaceae</taxon>
        <taxon>Nakamurella</taxon>
    </lineage>
</organism>
<comment type="caution">
    <text evidence="8">The sequence shown here is derived from an EMBL/GenBank/DDBJ whole genome shotgun (WGS) entry which is preliminary data.</text>
</comment>
<dbReference type="PANTHER" id="PTHR24421:SF62">
    <property type="entry name" value="SENSORY TRANSDUCTION HISTIDINE KINASE"/>
    <property type="match status" value="1"/>
</dbReference>
<dbReference type="InterPro" id="IPR011712">
    <property type="entry name" value="Sig_transdc_His_kin_sub3_dim/P"/>
</dbReference>
<evidence type="ECO:0000256" key="2">
    <source>
        <dbReference type="ARBA" id="ARBA00022777"/>
    </source>
</evidence>
<dbReference type="PROSITE" id="PS50109">
    <property type="entry name" value="HIS_KIN"/>
    <property type="match status" value="1"/>
</dbReference>
<reference evidence="8" key="1">
    <citation type="journal article" date="2014" name="Int. J. Syst. Evol. Microbiol.">
        <title>Complete genome sequence of Corynebacterium casei LMG S-19264T (=DSM 44701T), isolated from a smear-ripened cheese.</title>
        <authorList>
            <consortium name="US DOE Joint Genome Institute (JGI-PGF)"/>
            <person name="Walter F."/>
            <person name="Albersmeier A."/>
            <person name="Kalinowski J."/>
            <person name="Ruckert C."/>
        </authorList>
    </citation>
    <scope>NUCLEOTIDE SEQUENCE</scope>
    <source>
        <strain evidence="8">CGMCC 4.7308</strain>
    </source>
</reference>
<feature type="coiled-coil region" evidence="4">
    <location>
        <begin position="217"/>
        <end position="244"/>
    </location>
</feature>
<protein>
    <recommendedName>
        <fullName evidence="7">Histidine kinase domain-containing protein</fullName>
    </recommendedName>
</protein>
<dbReference type="Proteomes" id="UP000655208">
    <property type="component" value="Unassembled WGS sequence"/>
</dbReference>
<dbReference type="CDD" id="cd16917">
    <property type="entry name" value="HATPase_UhpB-NarQ-NarX-like"/>
    <property type="match status" value="1"/>
</dbReference>
<dbReference type="RefSeq" id="WP_229673747.1">
    <property type="nucleotide sequence ID" value="NZ_BMNA01000001.1"/>
</dbReference>
<feature type="transmembrane region" description="Helical" evidence="6">
    <location>
        <begin position="91"/>
        <end position="109"/>
    </location>
</feature>
<keyword evidence="6" id="KW-1133">Transmembrane helix</keyword>
<evidence type="ECO:0000256" key="3">
    <source>
        <dbReference type="ARBA" id="ARBA00023012"/>
    </source>
</evidence>
<feature type="transmembrane region" description="Helical" evidence="6">
    <location>
        <begin position="147"/>
        <end position="170"/>
    </location>
</feature>
<dbReference type="GO" id="GO:0046983">
    <property type="term" value="F:protein dimerization activity"/>
    <property type="evidence" value="ECO:0007669"/>
    <property type="project" value="InterPro"/>
</dbReference>
<feature type="compositionally biased region" description="Low complexity" evidence="5">
    <location>
        <begin position="479"/>
        <end position="514"/>
    </location>
</feature>
<evidence type="ECO:0000256" key="5">
    <source>
        <dbReference type="SAM" id="MobiDB-lite"/>
    </source>
</evidence>
<keyword evidence="4" id="KW-0175">Coiled coil</keyword>
<name>A0A917SMK2_9ACTN</name>
<feature type="region of interest" description="Disordered" evidence="5">
    <location>
        <begin position="457"/>
        <end position="514"/>
    </location>
</feature>
<dbReference type="InterPro" id="IPR050482">
    <property type="entry name" value="Sensor_HK_TwoCompSys"/>
</dbReference>
<keyword evidence="1" id="KW-0808">Transferase</keyword>
<dbReference type="SUPFAM" id="SSF55874">
    <property type="entry name" value="ATPase domain of HSP90 chaperone/DNA topoisomerase II/histidine kinase"/>
    <property type="match status" value="1"/>
</dbReference>
<proteinExistence type="predicted"/>
<evidence type="ECO:0000256" key="6">
    <source>
        <dbReference type="SAM" id="Phobius"/>
    </source>
</evidence>
<dbReference type="Gene3D" id="3.30.565.10">
    <property type="entry name" value="Histidine kinase-like ATPase, C-terminal domain"/>
    <property type="match status" value="1"/>
</dbReference>
<feature type="transmembrane region" description="Helical" evidence="6">
    <location>
        <begin position="67"/>
        <end position="84"/>
    </location>
</feature>
<dbReference type="Pfam" id="PF02518">
    <property type="entry name" value="HATPase_c"/>
    <property type="match status" value="1"/>
</dbReference>
<reference evidence="8" key="2">
    <citation type="submission" date="2020-09" db="EMBL/GenBank/DDBJ databases">
        <authorList>
            <person name="Sun Q."/>
            <person name="Zhou Y."/>
        </authorList>
    </citation>
    <scope>NUCLEOTIDE SEQUENCE</scope>
    <source>
        <strain evidence="8">CGMCC 4.7308</strain>
    </source>
</reference>
<feature type="domain" description="Histidine kinase" evidence="7">
    <location>
        <begin position="369"/>
        <end position="462"/>
    </location>
</feature>
<dbReference type="GO" id="GO:0000155">
    <property type="term" value="F:phosphorelay sensor kinase activity"/>
    <property type="evidence" value="ECO:0007669"/>
    <property type="project" value="InterPro"/>
</dbReference>
<evidence type="ECO:0000259" key="7">
    <source>
        <dbReference type="PROSITE" id="PS50109"/>
    </source>
</evidence>
<dbReference type="InterPro" id="IPR005467">
    <property type="entry name" value="His_kinase_dom"/>
</dbReference>
<dbReference type="Gene3D" id="1.20.5.1930">
    <property type="match status" value="1"/>
</dbReference>
<evidence type="ECO:0000256" key="1">
    <source>
        <dbReference type="ARBA" id="ARBA00022679"/>
    </source>
</evidence>
<sequence>MTAVPVATTNPPVGTTTPGDLWSPGIALPRYTPLRRLPEWEPHGRWMRDRPQLTWPDAAVPAGVSRHLLRVLLLIALVLAAVTSGHRPSELAWIVGLGVLSWGWLEWWLTWDLTPYPRRVLAVVVQYGLIAALMVVAPLAGVFGWSAYLICGSFFTGPVMLAAIAVFSLPMVGTQVGGWQNLVPAGTLSISLYLFDVLLGVVIITVANRREEAVLRRAATTRALLEAQAENAALQQRLVEQARDAGIRDERARLARELHDTVAQGLVAIVTQLEAATSGRDVELRVDRARQLARESLRDARRAVDALHPVELADRPLAEALQDLVGRWSARHEVAATVEVSGPAGVHVGDDAGTDADVDVHTDMDVDRQLLRICQEALSNVARHAGAARVVVSLSYADGEVVMDVGDDGHGFDPGSAPGPGRDGGHGLAGMAERARLAGGRLTVESEPGAGCVVSVTVPLPDRSGAPAGTGPDGSMPDGTVPDGTVPVRTVPVRPAPSTATATPTPTPTGRSGR</sequence>
<keyword evidence="6" id="KW-0812">Transmembrane</keyword>
<dbReference type="Pfam" id="PF07730">
    <property type="entry name" value="HisKA_3"/>
    <property type="match status" value="1"/>
</dbReference>
<keyword evidence="3" id="KW-0902">Two-component regulatory system</keyword>
<dbReference type="InterPro" id="IPR003594">
    <property type="entry name" value="HATPase_dom"/>
</dbReference>
<dbReference type="EMBL" id="BMNA01000001">
    <property type="protein sequence ID" value="GGL87694.1"/>
    <property type="molecule type" value="Genomic_DNA"/>
</dbReference>
<feature type="transmembrane region" description="Helical" evidence="6">
    <location>
        <begin position="190"/>
        <end position="207"/>
    </location>
</feature>
<dbReference type="InterPro" id="IPR036890">
    <property type="entry name" value="HATPase_C_sf"/>
</dbReference>
<feature type="transmembrane region" description="Helical" evidence="6">
    <location>
        <begin position="121"/>
        <end position="140"/>
    </location>
</feature>
<dbReference type="AlphaFoldDB" id="A0A917SMK2"/>
<accession>A0A917SMK2</accession>
<evidence type="ECO:0000256" key="4">
    <source>
        <dbReference type="SAM" id="Coils"/>
    </source>
</evidence>
<dbReference type="SMART" id="SM00387">
    <property type="entry name" value="HATPase_c"/>
    <property type="match status" value="1"/>
</dbReference>
<dbReference type="PANTHER" id="PTHR24421">
    <property type="entry name" value="NITRATE/NITRITE SENSOR PROTEIN NARX-RELATED"/>
    <property type="match status" value="1"/>
</dbReference>
<keyword evidence="2" id="KW-0418">Kinase</keyword>
<evidence type="ECO:0000313" key="9">
    <source>
        <dbReference type="Proteomes" id="UP000655208"/>
    </source>
</evidence>